<reference evidence="2 3" key="1">
    <citation type="submission" date="2016-07" db="EMBL/GenBank/DDBJ databases">
        <title>Draft genome of the white-rot fungus Obba rivulosa 3A-2.</title>
        <authorList>
            <consortium name="DOE Joint Genome Institute"/>
            <person name="Miettinen O."/>
            <person name="Riley R."/>
            <person name="Acob R."/>
            <person name="Barry K."/>
            <person name="Cullen D."/>
            <person name="De Vries R."/>
            <person name="Hainaut M."/>
            <person name="Hatakka A."/>
            <person name="Henrissat B."/>
            <person name="Hilden K."/>
            <person name="Kuo R."/>
            <person name="Labutti K."/>
            <person name="Lipzen A."/>
            <person name="Makela M.R."/>
            <person name="Sandor L."/>
            <person name="Spatafora J.W."/>
            <person name="Grigoriev I.V."/>
            <person name="Hibbett D.S."/>
        </authorList>
    </citation>
    <scope>NUCLEOTIDE SEQUENCE [LARGE SCALE GENOMIC DNA]</scope>
    <source>
        <strain evidence="2 3">3A-2</strain>
    </source>
</reference>
<proteinExistence type="predicted"/>
<evidence type="ECO:0000256" key="1">
    <source>
        <dbReference type="SAM" id="MobiDB-lite"/>
    </source>
</evidence>
<feature type="region of interest" description="Disordered" evidence="1">
    <location>
        <begin position="1"/>
        <end position="46"/>
    </location>
</feature>
<organism evidence="2 3">
    <name type="scientific">Obba rivulosa</name>
    <dbReference type="NCBI Taxonomy" id="1052685"/>
    <lineage>
        <taxon>Eukaryota</taxon>
        <taxon>Fungi</taxon>
        <taxon>Dikarya</taxon>
        <taxon>Basidiomycota</taxon>
        <taxon>Agaricomycotina</taxon>
        <taxon>Agaricomycetes</taxon>
        <taxon>Polyporales</taxon>
        <taxon>Gelatoporiaceae</taxon>
        <taxon>Obba</taxon>
    </lineage>
</organism>
<feature type="region of interest" description="Disordered" evidence="1">
    <location>
        <begin position="429"/>
        <end position="450"/>
    </location>
</feature>
<evidence type="ECO:0000313" key="2">
    <source>
        <dbReference type="EMBL" id="OCH83674.1"/>
    </source>
</evidence>
<protein>
    <submittedName>
        <fullName evidence="2">Uncharacterized protein</fullName>
    </submittedName>
</protein>
<dbReference type="OrthoDB" id="2800649at2759"/>
<dbReference type="EMBL" id="KV722876">
    <property type="protein sequence ID" value="OCH83674.1"/>
    <property type="molecule type" value="Genomic_DNA"/>
</dbReference>
<name>A0A8E2AHS7_9APHY</name>
<keyword evidence="3" id="KW-1185">Reference proteome</keyword>
<dbReference type="Proteomes" id="UP000250043">
    <property type="component" value="Unassembled WGS sequence"/>
</dbReference>
<accession>A0A8E2AHS7</accession>
<gene>
    <name evidence="2" type="ORF">OBBRIDRAFT_840303</name>
</gene>
<dbReference type="AlphaFoldDB" id="A0A8E2AHS7"/>
<sequence>MTQKKVQKLPGSPLKPSAGIPRPSKKPAAAPIAVTPFKGGPKHATGGPVAVGTPIIWSKAYGGLADEVEECERVAAHSSPIKATTRTTKQTMVSITISDDEDHGGVKNVNDSDVEIVPSKVEVVPVVKPTKSTAVATRPKLKPKSKMRVKQEPGEVKMEFDDDVDFDVLPKHVMESEEWQAALPTYRMWVGSLENPFCVPSIDGLELLQALYDFMFPLDQYPQEAIASNKDSPIFKRMNKRMNEYRNGMATSAEDALQAFFIKKGNEHKYAGMDARVEYAAKQLVNNAFAYEKAEGVDQKLWTGTLRGRLIIDTLAYHVGSIRGALSLPCGKKPIGAVALAAAAVKRILWLYSERRLSFATDERGAQTVVIASTFQSIHQKATGKMTKSDSYFSDKFWGPSVRLFANTAKALPEKKLTRIIVAAEAASSNTSNSPGGSQSSSSVSEASGSVSAPILLYISLSDQEDA</sequence>
<evidence type="ECO:0000313" key="3">
    <source>
        <dbReference type="Proteomes" id="UP000250043"/>
    </source>
</evidence>